<dbReference type="RefSeq" id="WP_345480886.1">
    <property type="nucleotide sequence ID" value="NZ_BAABLP010000004.1"/>
</dbReference>
<evidence type="ECO:0000313" key="6">
    <source>
        <dbReference type="Proteomes" id="UP001500121"/>
    </source>
</evidence>
<organism evidence="5 6">
    <name type="scientific">Amnibacterium soli</name>
    <dbReference type="NCBI Taxonomy" id="1282736"/>
    <lineage>
        <taxon>Bacteria</taxon>
        <taxon>Bacillati</taxon>
        <taxon>Actinomycetota</taxon>
        <taxon>Actinomycetes</taxon>
        <taxon>Micrococcales</taxon>
        <taxon>Microbacteriaceae</taxon>
        <taxon>Amnibacterium</taxon>
    </lineage>
</organism>
<dbReference type="Proteomes" id="UP001500121">
    <property type="component" value="Unassembled WGS sequence"/>
</dbReference>
<dbReference type="PANTHER" id="PTHR48081:SF30">
    <property type="entry name" value="ACETYL-HYDROLASE LIPR-RELATED"/>
    <property type="match status" value="1"/>
</dbReference>
<evidence type="ECO:0000313" key="5">
    <source>
        <dbReference type="EMBL" id="GAA4746904.1"/>
    </source>
</evidence>
<dbReference type="InterPro" id="IPR050300">
    <property type="entry name" value="GDXG_lipolytic_enzyme"/>
</dbReference>
<dbReference type="InterPro" id="IPR029058">
    <property type="entry name" value="AB_hydrolase_fold"/>
</dbReference>
<dbReference type="PROSITE" id="PS01173">
    <property type="entry name" value="LIPASE_GDXG_HIS"/>
    <property type="match status" value="1"/>
</dbReference>
<dbReference type="EMBL" id="BAABLP010000004">
    <property type="protein sequence ID" value="GAA4746904.1"/>
    <property type="molecule type" value="Genomic_DNA"/>
</dbReference>
<dbReference type="PANTHER" id="PTHR48081">
    <property type="entry name" value="AB HYDROLASE SUPERFAMILY PROTEIN C4A8.06C"/>
    <property type="match status" value="1"/>
</dbReference>
<dbReference type="SUPFAM" id="SSF53474">
    <property type="entry name" value="alpha/beta-Hydrolases"/>
    <property type="match status" value="1"/>
</dbReference>
<protein>
    <submittedName>
        <fullName evidence="5">Alpha/beta hydrolase</fullName>
    </submittedName>
</protein>
<dbReference type="InterPro" id="IPR033140">
    <property type="entry name" value="Lipase_GDXG_put_SER_AS"/>
</dbReference>
<evidence type="ECO:0000256" key="1">
    <source>
        <dbReference type="ARBA" id="ARBA00010515"/>
    </source>
</evidence>
<comment type="similarity">
    <text evidence="1">Belongs to the 'GDXG' lipolytic enzyme family.</text>
</comment>
<dbReference type="Gene3D" id="3.40.50.1820">
    <property type="entry name" value="alpha/beta hydrolase"/>
    <property type="match status" value="1"/>
</dbReference>
<feature type="domain" description="Alpha/beta hydrolase fold-3" evidence="4">
    <location>
        <begin position="71"/>
        <end position="272"/>
    </location>
</feature>
<dbReference type="InterPro" id="IPR013094">
    <property type="entry name" value="AB_hydrolase_3"/>
</dbReference>
<sequence>MSSAQRAALAATLRNGPQDEGEQSVERMRAGFALLMAGFPVPEDVRRTATSIGARPAVLVEPLERSHAGTILYFHGGSFSLGSPETAMALTANLVRRTGVRAISVEYRLAPEHPFPAAIDDGVAAYRSLLDDGADPGSIVFAGDSAGGGLTVTVCLAARDAGLPVPAALLAFSPALDHTRSGDSMRTKEGVDPFFTREGMRRTGELYLGGADPEQPLLAPALHADLRGFPPMLLQVGTDELLLDDSTRMAARARAQEVDVILDVVARVPHVFPAYTGALDEAGQALDRAALFLTQHLPAG</sequence>
<evidence type="ECO:0000256" key="2">
    <source>
        <dbReference type="ARBA" id="ARBA00022801"/>
    </source>
</evidence>
<comment type="caution">
    <text evidence="5">The sequence shown here is derived from an EMBL/GenBank/DDBJ whole genome shotgun (WGS) entry which is preliminary data.</text>
</comment>
<reference evidence="6" key="1">
    <citation type="journal article" date="2019" name="Int. J. Syst. Evol. Microbiol.">
        <title>The Global Catalogue of Microorganisms (GCM) 10K type strain sequencing project: providing services to taxonomists for standard genome sequencing and annotation.</title>
        <authorList>
            <consortium name="The Broad Institute Genomics Platform"/>
            <consortium name="The Broad Institute Genome Sequencing Center for Infectious Disease"/>
            <person name="Wu L."/>
            <person name="Ma J."/>
        </authorList>
    </citation>
    <scope>NUCLEOTIDE SEQUENCE [LARGE SCALE GENOMIC DNA]</scope>
    <source>
        <strain evidence="6">JCM 19015</strain>
    </source>
</reference>
<dbReference type="InterPro" id="IPR002168">
    <property type="entry name" value="Lipase_GDXG_HIS_AS"/>
</dbReference>
<feature type="active site" evidence="3">
    <location>
        <position position="145"/>
    </location>
</feature>
<dbReference type="Pfam" id="PF07859">
    <property type="entry name" value="Abhydrolase_3"/>
    <property type="match status" value="1"/>
</dbReference>
<name>A0ABP8Z588_9MICO</name>
<evidence type="ECO:0000259" key="4">
    <source>
        <dbReference type="Pfam" id="PF07859"/>
    </source>
</evidence>
<keyword evidence="6" id="KW-1185">Reference proteome</keyword>
<gene>
    <name evidence="5" type="ORF">GCM10025783_18720</name>
</gene>
<evidence type="ECO:0000256" key="3">
    <source>
        <dbReference type="PROSITE-ProRule" id="PRU10038"/>
    </source>
</evidence>
<keyword evidence="2 5" id="KW-0378">Hydrolase</keyword>
<dbReference type="PROSITE" id="PS01174">
    <property type="entry name" value="LIPASE_GDXG_SER"/>
    <property type="match status" value="1"/>
</dbReference>
<dbReference type="GO" id="GO:0016787">
    <property type="term" value="F:hydrolase activity"/>
    <property type="evidence" value="ECO:0007669"/>
    <property type="project" value="UniProtKB-KW"/>
</dbReference>
<proteinExistence type="inferred from homology"/>
<accession>A0ABP8Z588</accession>